<dbReference type="AlphaFoldDB" id="A0A2T2ZXX6"/>
<dbReference type="EMBL" id="KZ678573">
    <property type="protein sequence ID" value="PSR79291.1"/>
    <property type="molecule type" value="Genomic_DNA"/>
</dbReference>
<gene>
    <name evidence="1" type="ORF">BD289DRAFT_103589</name>
</gene>
<sequence length="200" mass="21833">METRRQARAMWDFRAEEEPPGLTSAEPACEIHPRDSSPGRLAAVAVSIRPVFLGLCPFSLLLVWHTMPDHARPLVVSTSHRRRGATHENNTWPVAITTSIRGGSLAVGNQQQPTQPACVGATTWQAGPTDGVASSLTIMTQARRRSANQHRWTGCPRWMRLAAQCGKGPIRPPVHACIACMHKTSCRESHDVGALTCCRS</sequence>
<name>A0A2T2ZXX6_9PEZI</name>
<evidence type="ECO:0000313" key="1">
    <source>
        <dbReference type="EMBL" id="PSR79291.1"/>
    </source>
</evidence>
<dbReference type="InParanoid" id="A0A2T2ZXX6"/>
<proteinExistence type="predicted"/>
<dbReference type="Proteomes" id="UP000241462">
    <property type="component" value="Unassembled WGS sequence"/>
</dbReference>
<accession>A0A2T2ZXX6</accession>
<keyword evidence="2" id="KW-1185">Reference proteome</keyword>
<reference evidence="1 2" key="1">
    <citation type="journal article" date="2018" name="Mycol. Prog.">
        <title>Coniella lustricola, a new species from submerged detritus.</title>
        <authorList>
            <person name="Raudabaugh D.B."/>
            <person name="Iturriaga T."/>
            <person name="Carver A."/>
            <person name="Mondo S."/>
            <person name="Pangilinan J."/>
            <person name="Lipzen A."/>
            <person name="He G."/>
            <person name="Amirebrahimi M."/>
            <person name="Grigoriev I.V."/>
            <person name="Miller A.N."/>
        </authorList>
    </citation>
    <scope>NUCLEOTIDE SEQUENCE [LARGE SCALE GENOMIC DNA]</scope>
    <source>
        <strain evidence="1 2">B22-T-1</strain>
    </source>
</reference>
<evidence type="ECO:0000313" key="2">
    <source>
        <dbReference type="Proteomes" id="UP000241462"/>
    </source>
</evidence>
<organism evidence="1 2">
    <name type="scientific">Coniella lustricola</name>
    <dbReference type="NCBI Taxonomy" id="2025994"/>
    <lineage>
        <taxon>Eukaryota</taxon>
        <taxon>Fungi</taxon>
        <taxon>Dikarya</taxon>
        <taxon>Ascomycota</taxon>
        <taxon>Pezizomycotina</taxon>
        <taxon>Sordariomycetes</taxon>
        <taxon>Sordariomycetidae</taxon>
        <taxon>Diaporthales</taxon>
        <taxon>Schizoparmaceae</taxon>
        <taxon>Coniella</taxon>
    </lineage>
</organism>
<protein>
    <submittedName>
        <fullName evidence="1">Uncharacterized protein</fullName>
    </submittedName>
</protein>